<protein>
    <submittedName>
        <fullName evidence="3">Predicted dithiol-disulfide isomerase, DsbA family</fullName>
    </submittedName>
</protein>
<keyword evidence="4" id="KW-1185">Reference proteome</keyword>
<proteinExistence type="predicted"/>
<keyword evidence="3" id="KW-0413">Isomerase</keyword>
<accession>A0A2H1IMI7</accession>
<reference evidence="4" key="1">
    <citation type="submission" date="2017-03" db="EMBL/GenBank/DDBJ databases">
        <authorList>
            <person name="Monnet C."/>
        </authorList>
    </citation>
    <scope>NUCLEOTIDE SEQUENCE [LARGE SCALE GENOMIC DNA]</scope>
    <source>
        <strain evidence="4">ATCC 49514</strain>
    </source>
</reference>
<dbReference type="InterPro" id="IPR001853">
    <property type="entry name" value="DSBA-like_thioredoxin_dom"/>
</dbReference>
<dbReference type="Gene3D" id="3.40.30.10">
    <property type="entry name" value="Glutaredoxin"/>
    <property type="match status" value="1"/>
</dbReference>
<evidence type="ECO:0000313" key="4">
    <source>
        <dbReference type="Proteomes" id="UP000234382"/>
    </source>
</evidence>
<feature type="domain" description="DSBA-like thioredoxin" evidence="2">
    <location>
        <begin position="10"/>
        <end position="211"/>
    </location>
</feature>
<dbReference type="PANTHER" id="PTHR13887:SF41">
    <property type="entry name" value="THIOREDOXIN SUPERFAMILY PROTEIN"/>
    <property type="match status" value="1"/>
</dbReference>
<dbReference type="InterPro" id="IPR036249">
    <property type="entry name" value="Thioredoxin-like_sf"/>
</dbReference>
<dbReference type="AlphaFoldDB" id="A0A2H1IMI7"/>
<dbReference type="SUPFAM" id="SSF52833">
    <property type="entry name" value="Thioredoxin-like"/>
    <property type="match status" value="1"/>
</dbReference>
<evidence type="ECO:0000313" key="3">
    <source>
        <dbReference type="EMBL" id="SMX76374.1"/>
    </source>
</evidence>
<evidence type="ECO:0000259" key="2">
    <source>
        <dbReference type="Pfam" id="PF01323"/>
    </source>
</evidence>
<evidence type="ECO:0000256" key="1">
    <source>
        <dbReference type="SAM" id="MobiDB-lite"/>
    </source>
</evidence>
<dbReference type="Pfam" id="PF01323">
    <property type="entry name" value="DSBA"/>
    <property type="match status" value="1"/>
</dbReference>
<dbReference type="Proteomes" id="UP000234382">
    <property type="component" value="Unassembled WGS sequence"/>
</dbReference>
<gene>
    <name evidence="3" type="ORF">BI49514_01107</name>
</gene>
<dbReference type="GO" id="GO:0016853">
    <property type="term" value="F:isomerase activity"/>
    <property type="evidence" value="ECO:0007669"/>
    <property type="project" value="UniProtKB-KW"/>
</dbReference>
<feature type="region of interest" description="Disordered" evidence="1">
    <location>
        <begin position="227"/>
        <end position="250"/>
    </location>
</feature>
<dbReference type="GO" id="GO:0016491">
    <property type="term" value="F:oxidoreductase activity"/>
    <property type="evidence" value="ECO:0007669"/>
    <property type="project" value="InterPro"/>
</dbReference>
<dbReference type="CDD" id="cd03024">
    <property type="entry name" value="DsbA_FrnE"/>
    <property type="match status" value="1"/>
</dbReference>
<organism evidence="3 4">
    <name type="scientific">Brevibacterium iodinum ATCC 49514</name>
    <dbReference type="NCBI Taxonomy" id="1255616"/>
    <lineage>
        <taxon>Bacteria</taxon>
        <taxon>Bacillati</taxon>
        <taxon>Actinomycetota</taxon>
        <taxon>Actinomycetes</taxon>
        <taxon>Micrococcales</taxon>
        <taxon>Brevibacteriaceae</taxon>
        <taxon>Brevibacterium</taxon>
    </lineage>
</organism>
<dbReference type="PANTHER" id="PTHR13887">
    <property type="entry name" value="GLUTATHIONE S-TRANSFERASE KAPPA"/>
    <property type="match status" value="1"/>
</dbReference>
<dbReference type="EMBL" id="FXYX01000005">
    <property type="protein sequence ID" value="SMX76374.1"/>
    <property type="molecule type" value="Genomic_DNA"/>
</dbReference>
<name>A0A2H1IMI7_9MICO</name>
<sequence>MGTVGIDMKIEIWSDIACPWCYIGKRRFEDALDGFAHRDDVDVQWRSFQLDPSLPDHFDGTETEYLSQMKGMPADQVRQMFDHVTQQAAGVGLNYDFDSIVVANSFTAHRFLHFAKTHGLISEAKEMLLSGHFEKGRDIGDVDYLAEVGSEIGLDPDEVRRILATDEFSDEVRADISEARSLGANGVPFFVIDRKYGISGAQPAEVFSQALETAWDEGRKLTVLADTPQSADDSTEDFSVGAACGPDGCN</sequence>